<dbReference type="PROSITE" id="PS50041">
    <property type="entry name" value="C_TYPE_LECTIN_2"/>
    <property type="match status" value="1"/>
</dbReference>
<dbReference type="PANTHER" id="PTHR22803">
    <property type="entry name" value="MANNOSE, PHOSPHOLIPASE, LECTIN RECEPTOR RELATED"/>
    <property type="match status" value="1"/>
</dbReference>
<reference evidence="3" key="1">
    <citation type="journal article" date="2021" name="Mol. Ecol. Resour.">
        <title>Phylogenomic analyses of the genus Drosophila reveals genomic signals of climate adaptation.</title>
        <authorList>
            <person name="Li F."/>
            <person name="Rane R.V."/>
            <person name="Luria V."/>
            <person name="Xiong Z."/>
            <person name="Chen J."/>
            <person name="Li Z."/>
            <person name="Catullo R.A."/>
            <person name="Griffin P.C."/>
            <person name="Schiffer M."/>
            <person name="Pearce S."/>
            <person name="Lee S.F."/>
            <person name="McElroy K."/>
            <person name="Stocker A."/>
            <person name="Shirriffs J."/>
            <person name="Cockerell F."/>
            <person name="Coppin C."/>
            <person name="Sgro C.M."/>
            <person name="Karger A."/>
            <person name="Cain J.W."/>
            <person name="Weber J.A."/>
            <person name="Santpere G."/>
            <person name="Kirschner M.W."/>
            <person name="Hoffmann A.A."/>
            <person name="Oakeshott J.G."/>
            <person name="Zhang G."/>
        </authorList>
    </citation>
    <scope>NUCLEOTIDE SEQUENCE</scope>
    <source>
        <strain evidence="3">BGI-SZ-2011g</strain>
    </source>
</reference>
<protein>
    <recommendedName>
        <fullName evidence="2">C-type lectin domain-containing protein</fullName>
    </recommendedName>
</protein>
<sequence>MKYILWLVFAVSICCVLAKDVAHSTLTPTVNVACVDTKEYTKIGNKYYLLGHTKVNWFHAAHLCRRFGGDLALIESAEEMDAVSTYLKNRGFDGNAWFWISGNDLFANHEFHSLSTGLPLTFTSWSHGQPDFPGQEHCIHIFLRDGNFRMNNWVCTNKAFYMCQIQSNQRCQVIH</sequence>
<name>A0AAD4JV62_9MUSC</name>
<proteinExistence type="predicted"/>
<dbReference type="Proteomes" id="UP001200034">
    <property type="component" value="Unassembled WGS sequence"/>
</dbReference>
<evidence type="ECO:0000313" key="3">
    <source>
        <dbReference type="EMBL" id="KAH8360021.1"/>
    </source>
</evidence>
<dbReference type="InterPro" id="IPR016187">
    <property type="entry name" value="CTDL_fold"/>
</dbReference>
<dbReference type="Gene3D" id="3.10.100.10">
    <property type="entry name" value="Mannose-Binding Protein A, subunit A"/>
    <property type="match status" value="1"/>
</dbReference>
<accession>A0AAD4JV62</accession>
<feature type="chain" id="PRO_5042191977" description="C-type lectin domain-containing protein" evidence="1">
    <location>
        <begin position="19"/>
        <end position="175"/>
    </location>
</feature>
<evidence type="ECO:0000313" key="4">
    <source>
        <dbReference type="Proteomes" id="UP001200034"/>
    </source>
</evidence>
<keyword evidence="4" id="KW-1185">Reference proteome</keyword>
<dbReference type="InterPro" id="IPR050111">
    <property type="entry name" value="C-type_lectin/snaclec_domain"/>
</dbReference>
<organism evidence="3 4">
    <name type="scientific">Drosophila rubida</name>
    <dbReference type="NCBI Taxonomy" id="30044"/>
    <lineage>
        <taxon>Eukaryota</taxon>
        <taxon>Metazoa</taxon>
        <taxon>Ecdysozoa</taxon>
        <taxon>Arthropoda</taxon>
        <taxon>Hexapoda</taxon>
        <taxon>Insecta</taxon>
        <taxon>Pterygota</taxon>
        <taxon>Neoptera</taxon>
        <taxon>Endopterygota</taxon>
        <taxon>Diptera</taxon>
        <taxon>Brachycera</taxon>
        <taxon>Muscomorpha</taxon>
        <taxon>Ephydroidea</taxon>
        <taxon>Drosophilidae</taxon>
        <taxon>Drosophila</taxon>
    </lineage>
</organism>
<feature type="domain" description="C-type lectin" evidence="2">
    <location>
        <begin position="43"/>
        <end position="164"/>
    </location>
</feature>
<evidence type="ECO:0000259" key="2">
    <source>
        <dbReference type="PROSITE" id="PS50041"/>
    </source>
</evidence>
<comment type="caution">
    <text evidence="3">The sequence shown here is derived from an EMBL/GenBank/DDBJ whole genome shotgun (WGS) entry which is preliminary data.</text>
</comment>
<dbReference type="EMBL" id="JAJJHW010003409">
    <property type="protein sequence ID" value="KAH8360021.1"/>
    <property type="molecule type" value="Genomic_DNA"/>
</dbReference>
<dbReference type="CDD" id="cd00037">
    <property type="entry name" value="CLECT"/>
    <property type="match status" value="1"/>
</dbReference>
<dbReference type="InterPro" id="IPR001304">
    <property type="entry name" value="C-type_lectin-like"/>
</dbReference>
<evidence type="ECO:0000256" key="1">
    <source>
        <dbReference type="SAM" id="SignalP"/>
    </source>
</evidence>
<keyword evidence="1" id="KW-0732">Signal</keyword>
<dbReference type="InterPro" id="IPR016186">
    <property type="entry name" value="C-type_lectin-like/link_sf"/>
</dbReference>
<gene>
    <name evidence="3" type="ORF">KR093_010210</name>
</gene>
<dbReference type="AlphaFoldDB" id="A0AAD4JV62"/>
<dbReference type="SUPFAM" id="SSF56436">
    <property type="entry name" value="C-type lectin-like"/>
    <property type="match status" value="1"/>
</dbReference>
<dbReference type="SMART" id="SM00034">
    <property type="entry name" value="CLECT"/>
    <property type="match status" value="1"/>
</dbReference>
<feature type="signal peptide" evidence="1">
    <location>
        <begin position="1"/>
        <end position="18"/>
    </location>
</feature>
<dbReference type="Pfam" id="PF00059">
    <property type="entry name" value="Lectin_C"/>
    <property type="match status" value="1"/>
</dbReference>